<sequence>MLLLNVGQSNLFDLLSSSQLAGKRVVLGKELAALKDPINAVRGVNDD</sequence>
<gene>
    <name evidence="1" type="ORF">G9Q37_05345</name>
</gene>
<dbReference type="RefSeq" id="WP_166225606.1">
    <property type="nucleotide sequence ID" value="NZ_CP049989.1"/>
</dbReference>
<proteinExistence type="predicted"/>
<accession>A0A6G8IEN5</accession>
<dbReference type="EMBL" id="CP049989">
    <property type="protein sequence ID" value="QIM51603.1"/>
    <property type="molecule type" value="Genomic_DNA"/>
</dbReference>
<evidence type="ECO:0000313" key="1">
    <source>
        <dbReference type="EMBL" id="QIM51603.1"/>
    </source>
</evidence>
<dbReference type="KEGG" id="hcz:G9Q37_05345"/>
<dbReference type="Proteomes" id="UP000503162">
    <property type="component" value="Chromosome"/>
</dbReference>
<protein>
    <submittedName>
        <fullName evidence="1">Uncharacterized protein</fullName>
    </submittedName>
</protein>
<keyword evidence="2" id="KW-1185">Reference proteome</keyword>
<evidence type="ECO:0000313" key="2">
    <source>
        <dbReference type="Proteomes" id="UP000503162"/>
    </source>
</evidence>
<dbReference type="AlphaFoldDB" id="A0A6G8IEN5"/>
<name>A0A6G8IEN5_9BURK</name>
<reference evidence="1 2" key="1">
    <citation type="submission" date="2020-03" db="EMBL/GenBank/DDBJ databases">
        <title>Hydrogenophaga sp. nov. isolated from cyanobacterial mat.</title>
        <authorList>
            <person name="Thorat V."/>
            <person name="Kirdat K."/>
            <person name="Tiwarekar B."/>
            <person name="Costa E.D."/>
            <person name="Yadav A."/>
        </authorList>
    </citation>
    <scope>NUCLEOTIDE SEQUENCE [LARGE SCALE GENOMIC DNA]</scope>
    <source>
        <strain evidence="1 2">BA0156</strain>
    </source>
</reference>
<organism evidence="1 2">
    <name type="scientific">Hydrogenophaga crocea</name>
    <dbReference type="NCBI Taxonomy" id="2716225"/>
    <lineage>
        <taxon>Bacteria</taxon>
        <taxon>Pseudomonadati</taxon>
        <taxon>Pseudomonadota</taxon>
        <taxon>Betaproteobacteria</taxon>
        <taxon>Burkholderiales</taxon>
        <taxon>Comamonadaceae</taxon>
        <taxon>Hydrogenophaga</taxon>
    </lineage>
</organism>